<proteinExistence type="predicted"/>
<feature type="region of interest" description="Disordered" evidence="1">
    <location>
        <begin position="356"/>
        <end position="451"/>
    </location>
</feature>
<accession>A0A9P4MWM2</accession>
<dbReference type="InterPro" id="IPR036322">
    <property type="entry name" value="WD40_repeat_dom_sf"/>
</dbReference>
<name>A0A9P4MWM2_9PLEO</name>
<dbReference type="Proteomes" id="UP000799536">
    <property type="component" value="Unassembled WGS sequence"/>
</dbReference>
<gene>
    <name evidence="2" type="ORF">GQ43DRAFT_462479</name>
</gene>
<dbReference type="Pfam" id="PF08728">
    <property type="entry name" value="CRT10"/>
    <property type="match status" value="1"/>
</dbReference>
<organism evidence="2 3">
    <name type="scientific">Delitschia confertaspora ATCC 74209</name>
    <dbReference type="NCBI Taxonomy" id="1513339"/>
    <lineage>
        <taxon>Eukaryota</taxon>
        <taxon>Fungi</taxon>
        <taxon>Dikarya</taxon>
        <taxon>Ascomycota</taxon>
        <taxon>Pezizomycotina</taxon>
        <taxon>Dothideomycetes</taxon>
        <taxon>Pleosporomycetidae</taxon>
        <taxon>Pleosporales</taxon>
        <taxon>Delitschiaceae</taxon>
        <taxon>Delitschia</taxon>
    </lineage>
</organism>
<keyword evidence="3" id="KW-1185">Reference proteome</keyword>
<evidence type="ECO:0000256" key="1">
    <source>
        <dbReference type="SAM" id="MobiDB-lite"/>
    </source>
</evidence>
<sequence length="791" mass="87289">METEKEGCQALFSPAVSCSHTGSQGGATRFTSRGRQHIPKLKEWRCNLTALSQVYNLYFLAVADELYVYQPNFPDQFLADEPELIVKPPVSRPNLTPHPGIDRQCPHSITRLHVDFLGNEEIILIACDDGDVAAYKTAHIQYALEKHLARADEQNDDEPHANIRPYFHRNFTLSAWGLAVHREARLIAVSSNTRRVTVLAFALTRKAGSVSASSTSSIHTLGEPTDQKQSFPHDRATLTVITLHIGATQNIPSVSFDNSGADPEGRWLLSNMIDGNVFLWDLHNPGLPARRMRLGFCAGPLNHQLLRNTCACPDMRSYPHAAWGAIFIDPRSCLKCETVQEAFGSGNLEEDNFFYDITPKQNTPTNTNTFLHSNNSNTNSQQISNNPGINVPQISTNSETNAQQVSNNPSTNPQPFANNPATHAQQDSTNIQQGSTNDPPIPSNTSTNLQPASNQSFAQLLAQLVADEDESEDDDEDMLDEDEENEFFEQQVHATINNSLGAVQPPTEAPVTTVSVHPANPGPPSALAVQNQTTPASTVPAMSNLGNAISLFLGEDDEEDDDDEMDDLDDIDDADLIHVLQTQYHPATPAPPNLLKKPFFDRNHPRPASGSRLGPNRELLNTPPETPIMIINKADVCLLQPLGPKNDFEGQPIIAMRNPQLTVHDQTSPFWDRLCFVLQIPELGVVIVGTPVGKVCILTLTRTRVNKKTIFGYRYDPKTDLLPYVEEGKEFPGLGVGGNVLVGVAASPVQGNQLGDERWRLMLHFSDHTMLSYELERTRGDLETRMEEIVV</sequence>
<protein>
    <recommendedName>
        <fullName evidence="4">WD40 repeat-like protein</fullName>
    </recommendedName>
</protein>
<reference evidence="2" key="1">
    <citation type="journal article" date="2020" name="Stud. Mycol.">
        <title>101 Dothideomycetes genomes: a test case for predicting lifestyles and emergence of pathogens.</title>
        <authorList>
            <person name="Haridas S."/>
            <person name="Albert R."/>
            <person name="Binder M."/>
            <person name="Bloem J."/>
            <person name="Labutti K."/>
            <person name="Salamov A."/>
            <person name="Andreopoulos B."/>
            <person name="Baker S."/>
            <person name="Barry K."/>
            <person name="Bills G."/>
            <person name="Bluhm B."/>
            <person name="Cannon C."/>
            <person name="Castanera R."/>
            <person name="Culley D."/>
            <person name="Daum C."/>
            <person name="Ezra D."/>
            <person name="Gonzalez J."/>
            <person name="Henrissat B."/>
            <person name="Kuo A."/>
            <person name="Liang C."/>
            <person name="Lipzen A."/>
            <person name="Lutzoni F."/>
            <person name="Magnuson J."/>
            <person name="Mondo S."/>
            <person name="Nolan M."/>
            <person name="Ohm R."/>
            <person name="Pangilinan J."/>
            <person name="Park H.-J."/>
            <person name="Ramirez L."/>
            <person name="Alfaro M."/>
            <person name="Sun H."/>
            <person name="Tritt A."/>
            <person name="Yoshinaga Y."/>
            <person name="Zwiers L.-H."/>
            <person name="Turgeon B."/>
            <person name="Goodwin S."/>
            <person name="Spatafora J."/>
            <person name="Crous P."/>
            <person name="Grigoriev I."/>
        </authorList>
    </citation>
    <scope>NUCLEOTIDE SEQUENCE</scope>
    <source>
        <strain evidence="2">ATCC 74209</strain>
    </source>
</reference>
<feature type="region of interest" description="Disordered" evidence="1">
    <location>
        <begin position="599"/>
        <end position="621"/>
    </location>
</feature>
<dbReference type="AlphaFoldDB" id="A0A9P4MWM2"/>
<dbReference type="OrthoDB" id="5591786at2759"/>
<evidence type="ECO:0008006" key="4">
    <source>
        <dbReference type="Google" id="ProtNLM"/>
    </source>
</evidence>
<dbReference type="EMBL" id="ML993941">
    <property type="protein sequence ID" value="KAF2202313.1"/>
    <property type="molecule type" value="Genomic_DNA"/>
</dbReference>
<feature type="compositionally biased region" description="Polar residues" evidence="1">
    <location>
        <begin position="392"/>
        <end position="451"/>
    </location>
</feature>
<evidence type="ECO:0000313" key="2">
    <source>
        <dbReference type="EMBL" id="KAF2202313.1"/>
    </source>
</evidence>
<comment type="caution">
    <text evidence="2">The sequence shown here is derived from an EMBL/GenBank/DDBJ whole genome shotgun (WGS) entry which is preliminary data.</text>
</comment>
<feature type="compositionally biased region" description="Low complexity" evidence="1">
    <location>
        <begin position="362"/>
        <end position="386"/>
    </location>
</feature>
<evidence type="ECO:0000313" key="3">
    <source>
        <dbReference type="Proteomes" id="UP000799536"/>
    </source>
</evidence>
<dbReference type="InterPro" id="IPR015943">
    <property type="entry name" value="WD40/YVTN_repeat-like_dom_sf"/>
</dbReference>
<dbReference type="InterPro" id="IPR014839">
    <property type="entry name" value="Crt10"/>
</dbReference>
<dbReference type="SUPFAM" id="SSF50978">
    <property type="entry name" value="WD40 repeat-like"/>
    <property type="match status" value="1"/>
</dbReference>
<dbReference type="Gene3D" id="2.130.10.10">
    <property type="entry name" value="YVTN repeat-like/Quinoprotein amine dehydrogenase"/>
    <property type="match status" value="1"/>
</dbReference>